<keyword evidence="2" id="KW-1185">Reference proteome</keyword>
<dbReference type="AlphaFoldDB" id="A0A6H5HH73"/>
<proteinExistence type="predicted"/>
<evidence type="ECO:0000313" key="2">
    <source>
        <dbReference type="Proteomes" id="UP000479000"/>
    </source>
</evidence>
<dbReference type="Proteomes" id="UP000479000">
    <property type="component" value="Unassembled WGS sequence"/>
</dbReference>
<feature type="non-terminal residue" evidence="1">
    <location>
        <position position="82"/>
    </location>
</feature>
<evidence type="ECO:0000313" key="1">
    <source>
        <dbReference type="EMBL" id="CAB0016326.1"/>
    </source>
</evidence>
<organism evidence="1 2">
    <name type="scientific">Nesidiocoris tenuis</name>
    <dbReference type="NCBI Taxonomy" id="355587"/>
    <lineage>
        <taxon>Eukaryota</taxon>
        <taxon>Metazoa</taxon>
        <taxon>Ecdysozoa</taxon>
        <taxon>Arthropoda</taxon>
        <taxon>Hexapoda</taxon>
        <taxon>Insecta</taxon>
        <taxon>Pterygota</taxon>
        <taxon>Neoptera</taxon>
        <taxon>Paraneoptera</taxon>
        <taxon>Hemiptera</taxon>
        <taxon>Heteroptera</taxon>
        <taxon>Panheteroptera</taxon>
        <taxon>Cimicomorpha</taxon>
        <taxon>Miridae</taxon>
        <taxon>Dicyphina</taxon>
        <taxon>Nesidiocoris</taxon>
    </lineage>
</organism>
<accession>A0A6H5HH73</accession>
<protein>
    <submittedName>
        <fullName evidence="1">Uncharacterized protein</fullName>
    </submittedName>
</protein>
<gene>
    <name evidence="1" type="ORF">NTEN_LOCUS20540</name>
</gene>
<dbReference type="EMBL" id="CADCXU010030261">
    <property type="protein sequence ID" value="CAB0016326.1"/>
    <property type="molecule type" value="Genomic_DNA"/>
</dbReference>
<name>A0A6H5HH73_9HEMI</name>
<sequence length="82" mass="9189">MNYELSVPVKSVPLFFDLASVRNDRQQNGLPIGLRHALLRLLPEGSAPQEGVHGPRWAYCHERASPGQYQGYTLSKVTVLEK</sequence>
<reference evidence="1 2" key="1">
    <citation type="submission" date="2020-02" db="EMBL/GenBank/DDBJ databases">
        <authorList>
            <person name="Ferguson B K."/>
        </authorList>
    </citation>
    <scope>NUCLEOTIDE SEQUENCE [LARGE SCALE GENOMIC DNA]</scope>
</reference>